<dbReference type="Proteomes" id="UP000249447">
    <property type="component" value="Chromosome"/>
</dbReference>
<dbReference type="EMBL" id="CP029843">
    <property type="protein sequence ID" value="AWV08341.1"/>
    <property type="molecule type" value="Genomic_DNA"/>
</dbReference>
<evidence type="ECO:0000256" key="2">
    <source>
        <dbReference type="ARBA" id="ARBA00022723"/>
    </source>
</evidence>
<proteinExistence type="predicted"/>
<sequence>MTLRTALTAAALAATLTLSPSARAWGPLGHRLVADLAWDGMTPQARAAALDLLAGEADPSLAGIASWADELRANDPDLGRRSARWHYVNIAEDGCHYDTARDCPGDDCVVAAIDAQVAILADPGQPRAKRRQALKFVVHFVGDIHQPLHAGRADDRGGNTHQINIDGRGSNLHALWDSGLLGSAGLGEAGWLARLRQSTIAADAPARPGSPAAWAEASCRILNSPGFYPPKGTLDPAYGERWLPVVERQLRLGGRHLAGVLNAALGG</sequence>
<dbReference type="OrthoDB" id="267579at2"/>
<dbReference type="InterPro" id="IPR003154">
    <property type="entry name" value="S1/P1nuclease"/>
</dbReference>
<dbReference type="AlphaFoldDB" id="A0A2U9T704"/>
<keyword evidence="7" id="KW-0732">Signal</keyword>
<evidence type="ECO:0000256" key="3">
    <source>
        <dbReference type="ARBA" id="ARBA00022759"/>
    </source>
</evidence>
<evidence type="ECO:0000256" key="5">
    <source>
        <dbReference type="ARBA" id="ARBA00023157"/>
    </source>
</evidence>
<dbReference type="SUPFAM" id="SSF48537">
    <property type="entry name" value="Phospholipase C/P1 nuclease"/>
    <property type="match status" value="1"/>
</dbReference>
<dbReference type="CDD" id="cd11010">
    <property type="entry name" value="S1-P1_nuclease"/>
    <property type="match status" value="1"/>
</dbReference>
<gene>
    <name evidence="8" type="ORF">C9I47_2665</name>
</gene>
<dbReference type="RefSeq" id="WP_111267381.1">
    <property type="nucleotide sequence ID" value="NZ_CP029843.1"/>
</dbReference>
<dbReference type="InterPro" id="IPR008947">
    <property type="entry name" value="PLipase_C/P1_nuclease_dom_sf"/>
</dbReference>
<evidence type="ECO:0000313" key="9">
    <source>
        <dbReference type="Proteomes" id="UP000249447"/>
    </source>
</evidence>
<dbReference type="GO" id="GO:0016788">
    <property type="term" value="F:hydrolase activity, acting on ester bonds"/>
    <property type="evidence" value="ECO:0007669"/>
    <property type="project" value="InterPro"/>
</dbReference>
<keyword evidence="3 8" id="KW-0255">Endonuclease</keyword>
<evidence type="ECO:0000256" key="7">
    <source>
        <dbReference type="SAM" id="SignalP"/>
    </source>
</evidence>
<evidence type="ECO:0000256" key="1">
    <source>
        <dbReference type="ARBA" id="ARBA00022722"/>
    </source>
</evidence>
<keyword evidence="6" id="KW-0325">Glycoprotein</keyword>
<dbReference type="Pfam" id="PF02265">
    <property type="entry name" value="S1-P1_nuclease"/>
    <property type="match status" value="1"/>
</dbReference>
<name>A0A2U9T704_9GAMM</name>
<dbReference type="GO" id="GO:0003676">
    <property type="term" value="F:nucleic acid binding"/>
    <property type="evidence" value="ECO:0007669"/>
    <property type="project" value="InterPro"/>
</dbReference>
<reference evidence="8 9" key="1">
    <citation type="submission" date="2018-05" db="EMBL/GenBank/DDBJ databases">
        <title>The complete genome of Lysobacter maris HZ9B, a marine bacterium antagonistic against terrestrial plant pathogens.</title>
        <authorList>
            <person name="Zhang X.-Q."/>
        </authorList>
    </citation>
    <scope>NUCLEOTIDE SEQUENCE [LARGE SCALE GENOMIC DNA]</scope>
    <source>
        <strain evidence="8 9">HZ9B</strain>
    </source>
</reference>
<keyword evidence="9" id="KW-1185">Reference proteome</keyword>
<organism evidence="8 9">
    <name type="scientific">Marilutibacter maris</name>
    <dbReference type="NCBI Taxonomy" id="1605891"/>
    <lineage>
        <taxon>Bacteria</taxon>
        <taxon>Pseudomonadati</taxon>
        <taxon>Pseudomonadota</taxon>
        <taxon>Gammaproteobacteria</taxon>
        <taxon>Lysobacterales</taxon>
        <taxon>Lysobacteraceae</taxon>
        <taxon>Marilutibacter</taxon>
    </lineage>
</organism>
<feature type="chain" id="PRO_5016095734" evidence="7">
    <location>
        <begin position="25"/>
        <end position="267"/>
    </location>
</feature>
<dbReference type="PANTHER" id="PTHR33146:SF26">
    <property type="entry name" value="ENDONUCLEASE 4"/>
    <property type="match status" value="1"/>
</dbReference>
<keyword evidence="2" id="KW-0479">Metal-binding</keyword>
<evidence type="ECO:0000256" key="4">
    <source>
        <dbReference type="ARBA" id="ARBA00022801"/>
    </source>
</evidence>
<dbReference type="Gene3D" id="1.10.575.10">
    <property type="entry name" value="P1 Nuclease"/>
    <property type="match status" value="1"/>
</dbReference>
<dbReference type="GO" id="GO:0046872">
    <property type="term" value="F:metal ion binding"/>
    <property type="evidence" value="ECO:0007669"/>
    <property type="project" value="UniProtKB-KW"/>
</dbReference>
<dbReference type="GO" id="GO:0004519">
    <property type="term" value="F:endonuclease activity"/>
    <property type="evidence" value="ECO:0007669"/>
    <property type="project" value="UniProtKB-KW"/>
</dbReference>
<dbReference type="GO" id="GO:0006308">
    <property type="term" value="P:DNA catabolic process"/>
    <property type="evidence" value="ECO:0007669"/>
    <property type="project" value="InterPro"/>
</dbReference>
<keyword evidence="1" id="KW-0540">Nuclease</keyword>
<dbReference type="PANTHER" id="PTHR33146">
    <property type="entry name" value="ENDONUCLEASE 4"/>
    <property type="match status" value="1"/>
</dbReference>
<accession>A0A2U9T704</accession>
<evidence type="ECO:0000313" key="8">
    <source>
        <dbReference type="EMBL" id="AWV08341.1"/>
    </source>
</evidence>
<protein>
    <submittedName>
        <fullName evidence="8">Endonuclease</fullName>
    </submittedName>
</protein>
<keyword evidence="5" id="KW-1015">Disulfide bond</keyword>
<dbReference type="KEGG" id="lmb:C9I47_2665"/>
<feature type="signal peptide" evidence="7">
    <location>
        <begin position="1"/>
        <end position="24"/>
    </location>
</feature>
<keyword evidence="4" id="KW-0378">Hydrolase</keyword>
<evidence type="ECO:0000256" key="6">
    <source>
        <dbReference type="ARBA" id="ARBA00023180"/>
    </source>
</evidence>